<dbReference type="STRING" id="6239.C08E3.6.1"/>
<dbReference type="InParanoid" id="O17196"/>
<dbReference type="WormBase" id="C08E3.6">
    <property type="protein sequence ID" value="CE08009"/>
    <property type="gene ID" value="WBGene00015598"/>
    <property type="gene designation" value="fbxa-163"/>
</dbReference>
<dbReference type="PANTHER" id="PTHR23015:SF4">
    <property type="entry name" value="DUF38 DOMAIN-CONTAINING PROTEIN-RELATED"/>
    <property type="match status" value="1"/>
</dbReference>
<evidence type="ECO:0000313" key="4">
    <source>
        <dbReference type="WormBase" id="C08E3.6"/>
    </source>
</evidence>
<dbReference type="InterPro" id="IPR001810">
    <property type="entry name" value="F-box_dom"/>
</dbReference>
<dbReference type="EMBL" id="BX284602">
    <property type="protein sequence ID" value="CCD63670.1"/>
    <property type="molecule type" value="Genomic_DNA"/>
</dbReference>
<dbReference type="Pfam" id="PF01827">
    <property type="entry name" value="FTH"/>
    <property type="match status" value="1"/>
</dbReference>
<protein>
    <submittedName>
        <fullName evidence="2">F-box domain-containing protein</fullName>
    </submittedName>
</protein>
<dbReference type="AGR" id="WB:WBGene00015598"/>
<dbReference type="AlphaFoldDB" id="O17196"/>
<evidence type="ECO:0000313" key="3">
    <source>
        <dbReference type="Proteomes" id="UP000001940"/>
    </source>
</evidence>
<evidence type="ECO:0000313" key="2">
    <source>
        <dbReference type="EMBL" id="CCD63670.1"/>
    </source>
</evidence>
<dbReference type="CDD" id="cd22150">
    <property type="entry name" value="F-box_CeFBXA-like"/>
    <property type="match status" value="1"/>
</dbReference>
<accession>O17196</accession>
<dbReference type="PeptideAtlas" id="O17196"/>
<gene>
    <name evidence="2 4" type="primary">fbxa-163</name>
    <name evidence="4" type="ORF">C08E3.6</name>
    <name evidence="2" type="ORF">CELE_C08E3.6</name>
</gene>
<proteinExistence type="predicted"/>
<dbReference type="Pfam" id="PF00646">
    <property type="entry name" value="F-box"/>
    <property type="match status" value="1"/>
</dbReference>
<dbReference type="PANTHER" id="PTHR23015">
    <property type="entry name" value="UNCHARACTERIZED C.ELEGANS PROTEIN"/>
    <property type="match status" value="1"/>
</dbReference>
<dbReference type="RefSeq" id="NP_494010.1">
    <property type="nucleotide sequence ID" value="NM_061609.3"/>
</dbReference>
<dbReference type="InterPro" id="IPR040161">
    <property type="entry name" value="FB224"/>
</dbReference>
<dbReference type="InterPro" id="IPR002900">
    <property type="entry name" value="DUF38/FTH_CAE_spp"/>
</dbReference>
<dbReference type="eggNOG" id="ENOG502RT5I">
    <property type="taxonomic scope" value="Eukaryota"/>
</dbReference>
<dbReference type="InterPro" id="IPR036047">
    <property type="entry name" value="F-box-like_dom_sf"/>
</dbReference>
<dbReference type="UCSC" id="C08E3.6">
    <property type="organism name" value="c. elegans"/>
</dbReference>
<reference evidence="2 3" key="1">
    <citation type="journal article" date="1998" name="Science">
        <title>Genome sequence of the nematode C. elegans: a platform for investigating biology.</title>
        <authorList>
            <consortium name="The C. elegans sequencing consortium"/>
            <person name="Sulson J.E."/>
            <person name="Waterston R."/>
        </authorList>
    </citation>
    <scope>NUCLEOTIDE SEQUENCE [LARGE SCALE GENOMIC DNA]</scope>
    <source>
        <strain evidence="2 3">Bristol N2</strain>
    </source>
</reference>
<feature type="domain" description="F-box" evidence="1">
    <location>
        <begin position="71"/>
        <end position="123"/>
    </location>
</feature>
<organism evidence="2 3">
    <name type="scientific">Caenorhabditis elegans</name>
    <dbReference type="NCBI Taxonomy" id="6239"/>
    <lineage>
        <taxon>Eukaryota</taxon>
        <taxon>Metazoa</taxon>
        <taxon>Ecdysozoa</taxon>
        <taxon>Nematoda</taxon>
        <taxon>Chromadorea</taxon>
        <taxon>Rhabditida</taxon>
        <taxon>Rhabditina</taxon>
        <taxon>Rhabditomorpha</taxon>
        <taxon>Rhabditoidea</taxon>
        <taxon>Rhabditidae</taxon>
        <taxon>Peloderinae</taxon>
        <taxon>Caenorhabditis</taxon>
    </lineage>
</organism>
<dbReference type="Proteomes" id="UP000001940">
    <property type="component" value="Chromosome II"/>
</dbReference>
<dbReference type="SUPFAM" id="SSF81383">
    <property type="entry name" value="F-box domain"/>
    <property type="match status" value="1"/>
</dbReference>
<dbReference type="FunCoup" id="O17196">
    <property type="interactions" value="7"/>
</dbReference>
<dbReference type="PROSITE" id="PS50181">
    <property type="entry name" value="FBOX"/>
    <property type="match status" value="1"/>
</dbReference>
<dbReference type="SMR" id="O17196"/>
<dbReference type="CTD" id="182398"/>
<evidence type="ECO:0000259" key="1">
    <source>
        <dbReference type="PROSITE" id="PS50181"/>
    </source>
</evidence>
<dbReference type="Bgee" id="WBGene00015598">
    <property type="expression patterns" value="Expressed in material anatomical entity and 3 other cell types or tissues"/>
</dbReference>
<dbReference type="SMART" id="SM00256">
    <property type="entry name" value="FBOX"/>
    <property type="match status" value="1"/>
</dbReference>
<dbReference type="KEGG" id="cel:CELE_C08E3.6"/>
<dbReference type="PaxDb" id="6239-C08E3.6"/>
<dbReference type="Pfam" id="PF17906">
    <property type="entry name" value="HTH_48"/>
    <property type="match status" value="1"/>
</dbReference>
<dbReference type="PIR" id="T32356">
    <property type="entry name" value="T32356"/>
</dbReference>
<dbReference type="GeneID" id="182398"/>
<name>O17196_CAEEL</name>
<dbReference type="OrthoDB" id="5859751at2759"/>
<keyword evidence="3" id="KW-1185">Reference proteome</keyword>
<sequence>MSAALRQSELTIRTCILYEVLDKKPIKQSFDNFRRKVGNDVISYYEFEFWFYRFNNGNHDLHYDRSVNPVPRLLSGMPLNVINEVLNHLDLIDLIALMKVSRNFRRAVQNMKVCVIESLVVQLFEETDCTKIIYNLRYKFEYRQNDAGCEVTFFARNGDIFEKQKVVAGGNYIELCNKDLKLMVESGKAQMELFRLDNKGIQKKSRKKFIAGIEKALNSAKNLSSKTVQTQFVSYPELAQLLPIFPAEKLKKLILNGLDGREYEQLIDLDQWKKARIFQGFEGELNVPIEHFLHFEWLDVHLATFTDEDAMKLRDMIDRSAHFVYAEIQYTRMNIDRLKRVFDVHSVEHNHIYETPDKRSFYVAFGQFMIQITKPGYQFDYNYKL</sequence>
<dbReference type="InterPro" id="IPR041426">
    <property type="entry name" value="Mos1_HTH"/>
</dbReference>
<dbReference type="PhylomeDB" id="O17196"/>
<dbReference type="HOGENOM" id="CLU_030831_3_2_1"/>